<dbReference type="STRING" id="1895771.BGO89_06695"/>
<accession>A0A1M3KYR8</accession>
<evidence type="ECO:0000256" key="1">
    <source>
        <dbReference type="SAM" id="MobiDB-lite"/>
    </source>
</evidence>
<dbReference type="AlphaFoldDB" id="A0A1M3KYR8"/>
<dbReference type="EMBL" id="MKVH01000021">
    <property type="protein sequence ID" value="OJX57654.1"/>
    <property type="molecule type" value="Genomic_DNA"/>
</dbReference>
<protein>
    <submittedName>
        <fullName evidence="2">Uncharacterized protein</fullName>
    </submittedName>
</protein>
<dbReference type="Proteomes" id="UP000184233">
    <property type="component" value="Unassembled WGS sequence"/>
</dbReference>
<evidence type="ECO:0000313" key="2">
    <source>
        <dbReference type="EMBL" id="OJX57654.1"/>
    </source>
</evidence>
<feature type="compositionally biased region" description="Polar residues" evidence="1">
    <location>
        <begin position="175"/>
        <end position="185"/>
    </location>
</feature>
<gene>
    <name evidence="2" type="ORF">BGO89_06695</name>
</gene>
<feature type="region of interest" description="Disordered" evidence="1">
    <location>
        <begin position="160"/>
        <end position="191"/>
    </location>
</feature>
<proteinExistence type="predicted"/>
<comment type="caution">
    <text evidence="2">The sequence shown here is derived from an EMBL/GenBank/DDBJ whole genome shotgun (WGS) entry which is preliminary data.</text>
</comment>
<reference evidence="2 3" key="1">
    <citation type="submission" date="2016-09" db="EMBL/GenBank/DDBJ databases">
        <title>Genome-resolved meta-omics ties microbial dynamics to process performance in biotechnology for thiocyanate degradation.</title>
        <authorList>
            <person name="Kantor R.S."/>
            <person name="Huddy R.J."/>
            <person name="Iyer R."/>
            <person name="Thomas B.C."/>
            <person name="Brown C.T."/>
            <person name="Anantharaman K."/>
            <person name="Tringe S."/>
            <person name="Hettich R.L."/>
            <person name="Harrison S.T."/>
            <person name="Banfield J.F."/>
        </authorList>
    </citation>
    <scope>NUCLEOTIDE SEQUENCE [LARGE SCALE GENOMIC DNA]</scope>
    <source>
        <strain evidence="2">59-99</strain>
    </source>
</reference>
<sequence>MSDIAKHTEQERHEARPIHYGDFVLPRSAPGYFVYLFLVVDPAIARDVPRLGFFHVQVVFPEYHTPPGFEYMPEHQQRSVLTQLSQVMLVPVDSVVHHEDAGLILMTQEAKRTLFGIGAGVLVDVSSMTGESPFPGDSMATMQNDGIEVPPIGTSSPLFPHHEATPAMGMGADPANTQEQSGIDLNNHELS</sequence>
<evidence type="ECO:0000313" key="3">
    <source>
        <dbReference type="Proteomes" id="UP000184233"/>
    </source>
</evidence>
<name>A0A1M3KYR8_9BACT</name>
<organism evidence="2 3">
    <name type="scientific">Candidatus Kapaibacterium thiocyanatum</name>
    <dbReference type="NCBI Taxonomy" id="1895771"/>
    <lineage>
        <taxon>Bacteria</taxon>
        <taxon>Pseudomonadati</taxon>
        <taxon>Candidatus Kapaibacteriota</taxon>
        <taxon>Candidatus Kapaibacteriia</taxon>
        <taxon>Candidatus Kapaibacteriales</taxon>
        <taxon>Candidatus Kapaibacteriaceae</taxon>
        <taxon>Candidatus Kapaibacterium</taxon>
    </lineage>
</organism>